<accession>A0ABN4HWS8</accession>
<dbReference type="EMBL" id="CP011409">
    <property type="protein sequence ID" value="AKZ63428.1"/>
    <property type="molecule type" value="Genomic_DNA"/>
</dbReference>
<dbReference type="Gene3D" id="1.10.10.10">
    <property type="entry name" value="Winged helix-like DNA-binding domain superfamily/Winged helix DNA-binding domain"/>
    <property type="match status" value="1"/>
</dbReference>
<dbReference type="PANTHER" id="PTHR43132">
    <property type="entry name" value="ARSENICAL RESISTANCE OPERON REPRESSOR ARSR-RELATED"/>
    <property type="match status" value="1"/>
</dbReference>
<dbReference type="InterPro" id="IPR051011">
    <property type="entry name" value="Metal_resp_trans_reg"/>
</dbReference>
<protein>
    <submittedName>
        <fullName evidence="5">ArsR family transcriptional regulator</fullName>
    </submittedName>
</protein>
<proteinExistence type="predicted"/>
<evidence type="ECO:0000256" key="2">
    <source>
        <dbReference type="ARBA" id="ARBA00023125"/>
    </source>
</evidence>
<dbReference type="Pfam" id="PF12840">
    <property type="entry name" value="HTH_20"/>
    <property type="match status" value="1"/>
</dbReference>
<name>A0ABN4HWS8_9BURK</name>
<organism evidence="5 6">
    <name type="scientific">Herbaspirillum hiltneri N3</name>
    <dbReference type="NCBI Taxonomy" id="1262470"/>
    <lineage>
        <taxon>Bacteria</taxon>
        <taxon>Pseudomonadati</taxon>
        <taxon>Pseudomonadota</taxon>
        <taxon>Betaproteobacteria</taxon>
        <taxon>Burkholderiales</taxon>
        <taxon>Oxalobacteraceae</taxon>
        <taxon>Herbaspirillum</taxon>
    </lineage>
</organism>
<reference evidence="6" key="1">
    <citation type="journal article" date="2015" name="Genome Announc.">
        <title>Complete Genome Sequence of Herbaspirillum hiltneri N3 (DSM 17495), Isolated from Surface-Sterilized Wheat Roots.</title>
        <authorList>
            <person name="Guizelini D."/>
            <person name="Saizaki P.M."/>
            <person name="Coimbra N.A."/>
            <person name="Weiss V.A."/>
            <person name="Faoro H."/>
            <person name="Sfeir M.Z."/>
            <person name="Baura V.A."/>
            <person name="Monteiro R.A."/>
            <person name="Chubatsu L.S."/>
            <person name="Souza E.M."/>
            <person name="Cruz L.M."/>
            <person name="Pedrosa F.O."/>
            <person name="Raittz R.T."/>
            <person name="Marchaukoski J.N."/>
            <person name="Steffens M.B."/>
        </authorList>
    </citation>
    <scope>NUCLEOTIDE SEQUENCE [LARGE SCALE GENOMIC DNA]</scope>
    <source>
        <strain evidence="6">N3</strain>
    </source>
</reference>
<dbReference type="InterPro" id="IPR036390">
    <property type="entry name" value="WH_DNA-bd_sf"/>
</dbReference>
<feature type="domain" description="HTH arsR-type" evidence="4">
    <location>
        <begin position="1"/>
        <end position="95"/>
    </location>
</feature>
<sequence length="110" mass="11585">MDNKTAITALAALAQESRLAAFRLLVQVGPGGLAASKIAEQLEVAPSALSFHMKELSHAGLVTARSEGRFVIYSANFDRMNGLLGFLTENCCGGNVCSPVQECCPGVDEK</sequence>
<keyword evidence="6" id="KW-1185">Reference proteome</keyword>
<dbReference type="Proteomes" id="UP000063429">
    <property type="component" value="Chromosome"/>
</dbReference>
<dbReference type="InterPro" id="IPR011991">
    <property type="entry name" value="ArsR-like_HTH"/>
</dbReference>
<keyword evidence="1" id="KW-0805">Transcription regulation</keyword>
<evidence type="ECO:0000313" key="6">
    <source>
        <dbReference type="Proteomes" id="UP000063429"/>
    </source>
</evidence>
<evidence type="ECO:0000259" key="4">
    <source>
        <dbReference type="PROSITE" id="PS50987"/>
    </source>
</evidence>
<evidence type="ECO:0000313" key="5">
    <source>
        <dbReference type="EMBL" id="AKZ63428.1"/>
    </source>
</evidence>
<dbReference type="SMART" id="SM00418">
    <property type="entry name" value="HTH_ARSR"/>
    <property type="match status" value="1"/>
</dbReference>
<keyword evidence="3" id="KW-0804">Transcription</keyword>
<dbReference type="PROSITE" id="PS50987">
    <property type="entry name" value="HTH_ARSR_2"/>
    <property type="match status" value="1"/>
</dbReference>
<keyword evidence="2" id="KW-0238">DNA-binding</keyword>
<dbReference type="PRINTS" id="PR00778">
    <property type="entry name" value="HTHARSR"/>
</dbReference>
<dbReference type="PANTHER" id="PTHR43132:SF2">
    <property type="entry name" value="ARSENICAL RESISTANCE OPERON REPRESSOR ARSR-RELATED"/>
    <property type="match status" value="1"/>
</dbReference>
<dbReference type="CDD" id="cd00090">
    <property type="entry name" value="HTH_ARSR"/>
    <property type="match status" value="1"/>
</dbReference>
<gene>
    <name evidence="5" type="ORF">F506_12770</name>
</gene>
<dbReference type="InterPro" id="IPR036388">
    <property type="entry name" value="WH-like_DNA-bd_sf"/>
</dbReference>
<dbReference type="RefSeq" id="WP_053197980.1">
    <property type="nucleotide sequence ID" value="NZ_CP011409.1"/>
</dbReference>
<evidence type="ECO:0000256" key="1">
    <source>
        <dbReference type="ARBA" id="ARBA00023015"/>
    </source>
</evidence>
<dbReference type="SUPFAM" id="SSF46785">
    <property type="entry name" value="Winged helix' DNA-binding domain"/>
    <property type="match status" value="1"/>
</dbReference>
<dbReference type="NCBIfam" id="NF033788">
    <property type="entry name" value="HTH_metalloreg"/>
    <property type="match status" value="1"/>
</dbReference>
<evidence type="ECO:0000256" key="3">
    <source>
        <dbReference type="ARBA" id="ARBA00023163"/>
    </source>
</evidence>
<dbReference type="InterPro" id="IPR001845">
    <property type="entry name" value="HTH_ArsR_DNA-bd_dom"/>
</dbReference>